<name>A0AAE0XAX8_9PEZI</name>
<keyword evidence="1" id="KW-1133">Transmembrane helix</keyword>
<keyword evidence="1" id="KW-0812">Transmembrane</keyword>
<gene>
    <name evidence="2" type="ORF">B0T22DRAFT_376803</name>
</gene>
<evidence type="ECO:0000313" key="2">
    <source>
        <dbReference type="EMBL" id="KAK3689217.1"/>
    </source>
</evidence>
<dbReference type="EMBL" id="JAULSO010000002">
    <property type="protein sequence ID" value="KAK3689217.1"/>
    <property type="molecule type" value="Genomic_DNA"/>
</dbReference>
<proteinExistence type="predicted"/>
<organism evidence="2 3">
    <name type="scientific">Podospora appendiculata</name>
    <dbReference type="NCBI Taxonomy" id="314037"/>
    <lineage>
        <taxon>Eukaryota</taxon>
        <taxon>Fungi</taxon>
        <taxon>Dikarya</taxon>
        <taxon>Ascomycota</taxon>
        <taxon>Pezizomycotina</taxon>
        <taxon>Sordariomycetes</taxon>
        <taxon>Sordariomycetidae</taxon>
        <taxon>Sordariales</taxon>
        <taxon>Podosporaceae</taxon>
        <taxon>Podospora</taxon>
    </lineage>
</organism>
<dbReference type="Proteomes" id="UP001270362">
    <property type="component" value="Unassembled WGS sequence"/>
</dbReference>
<comment type="caution">
    <text evidence="2">The sequence shown here is derived from an EMBL/GenBank/DDBJ whole genome shotgun (WGS) entry which is preliminary data.</text>
</comment>
<accession>A0AAE0XAX8</accession>
<reference evidence="2" key="2">
    <citation type="submission" date="2023-06" db="EMBL/GenBank/DDBJ databases">
        <authorList>
            <consortium name="Lawrence Berkeley National Laboratory"/>
            <person name="Haridas S."/>
            <person name="Hensen N."/>
            <person name="Bonometti L."/>
            <person name="Westerberg I."/>
            <person name="Brannstrom I.O."/>
            <person name="Guillou S."/>
            <person name="Cros-Aarteil S."/>
            <person name="Calhoun S."/>
            <person name="Kuo A."/>
            <person name="Mondo S."/>
            <person name="Pangilinan J."/>
            <person name="Riley R."/>
            <person name="Labutti K."/>
            <person name="Andreopoulos B."/>
            <person name="Lipzen A."/>
            <person name="Chen C."/>
            <person name="Yanf M."/>
            <person name="Daum C."/>
            <person name="Ng V."/>
            <person name="Clum A."/>
            <person name="Steindorff A."/>
            <person name="Ohm R."/>
            <person name="Martin F."/>
            <person name="Silar P."/>
            <person name="Natvig D."/>
            <person name="Lalanne C."/>
            <person name="Gautier V."/>
            <person name="Ament-Velasquez S.L."/>
            <person name="Kruys A."/>
            <person name="Hutchinson M.I."/>
            <person name="Powell A.J."/>
            <person name="Barry K."/>
            <person name="Miller A.N."/>
            <person name="Grigoriev I.V."/>
            <person name="Debuchy R."/>
            <person name="Gladieux P."/>
            <person name="Thoren M.H."/>
            <person name="Johannesson H."/>
        </authorList>
    </citation>
    <scope>NUCLEOTIDE SEQUENCE</scope>
    <source>
        <strain evidence="2">CBS 314.62</strain>
    </source>
</reference>
<dbReference type="AlphaFoldDB" id="A0AAE0XAX8"/>
<protein>
    <submittedName>
        <fullName evidence="2">Uncharacterized protein</fullName>
    </submittedName>
</protein>
<reference evidence="2" key="1">
    <citation type="journal article" date="2023" name="Mol. Phylogenet. Evol.">
        <title>Genome-scale phylogeny and comparative genomics of the fungal order Sordariales.</title>
        <authorList>
            <person name="Hensen N."/>
            <person name="Bonometti L."/>
            <person name="Westerberg I."/>
            <person name="Brannstrom I.O."/>
            <person name="Guillou S."/>
            <person name="Cros-Aarteil S."/>
            <person name="Calhoun S."/>
            <person name="Haridas S."/>
            <person name="Kuo A."/>
            <person name="Mondo S."/>
            <person name="Pangilinan J."/>
            <person name="Riley R."/>
            <person name="LaButti K."/>
            <person name="Andreopoulos B."/>
            <person name="Lipzen A."/>
            <person name="Chen C."/>
            <person name="Yan M."/>
            <person name="Daum C."/>
            <person name="Ng V."/>
            <person name="Clum A."/>
            <person name="Steindorff A."/>
            <person name="Ohm R.A."/>
            <person name="Martin F."/>
            <person name="Silar P."/>
            <person name="Natvig D.O."/>
            <person name="Lalanne C."/>
            <person name="Gautier V."/>
            <person name="Ament-Velasquez S.L."/>
            <person name="Kruys A."/>
            <person name="Hutchinson M.I."/>
            <person name="Powell A.J."/>
            <person name="Barry K."/>
            <person name="Miller A.N."/>
            <person name="Grigoriev I.V."/>
            <person name="Debuchy R."/>
            <person name="Gladieux P."/>
            <person name="Hiltunen Thoren M."/>
            <person name="Johannesson H."/>
        </authorList>
    </citation>
    <scope>NUCLEOTIDE SEQUENCE</scope>
    <source>
        <strain evidence="2">CBS 314.62</strain>
    </source>
</reference>
<evidence type="ECO:0000256" key="1">
    <source>
        <dbReference type="SAM" id="Phobius"/>
    </source>
</evidence>
<feature type="transmembrane region" description="Helical" evidence="1">
    <location>
        <begin position="27"/>
        <end position="50"/>
    </location>
</feature>
<keyword evidence="1" id="KW-0472">Membrane</keyword>
<keyword evidence="3" id="KW-1185">Reference proteome</keyword>
<evidence type="ECO:0000313" key="3">
    <source>
        <dbReference type="Proteomes" id="UP001270362"/>
    </source>
</evidence>
<sequence>MGQNLSSTVVVDTSKDITSPEDRRSQIILGILWLGCVYGIAMIYCAIALLARWSGKHGERGVNIFSILAAFLLSVGWPVVLVYLGTST</sequence>
<feature type="transmembrane region" description="Helical" evidence="1">
    <location>
        <begin position="62"/>
        <end position="84"/>
    </location>
</feature>